<keyword evidence="2" id="KW-0547">Nucleotide-binding</keyword>
<feature type="domain" description="Bacterial type II secretion system protein E" evidence="4">
    <location>
        <begin position="508"/>
        <end position="890"/>
    </location>
</feature>
<evidence type="ECO:0000313" key="6">
    <source>
        <dbReference type="EMBL" id="MFC4426645.1"/>
    </source>
</evidence>
<dbReference type="CDD" id="cd01129">
    <property type="entry name" value="PulE-GspE-like"/>
    <property type="match status" value="1"/>
</dbReference>
<dbReference type="PANTHER" id="PTHR30258:SF1">
    <property type="entry name" value="PROTEIN TRANSPORT PROTEIN HOFB HOMOLOG"/>
    <property type="match status" value="1"/>
</dbReference>
<reference evidence="7" key="1">
    <citation type="journal article" date="2019" name="Int. J. Syst. Evol. Microbiol.">
        <title>The Global Catalogue of Microorganisms (GCM) 10K type strain sequencing project: providing services to taxonomists for standard genome sequencing and annotation.</title>
        <authorList>
            <consortium name="The Broad Institute Genomics Platform"/>
            <consortium name="The Broad Institute Genome Sequencing Center for Infectious Disease"/>
            <person name="Wu L."/>
            <person name="Ma J."/>
        </authorList>
    </citation>
    <scope>NUCLEOTIDE SEQUENCE [LARGE SCALE GENOMIC DNA]</scope>
    <source>
        <strain evidence="7">CCUG 56029</strain>
    </source>
</reference>
<comment type="similarity">
    <text evidence="1">Belongs to the GSP E family.</text>
</comment>
<dbReference type="Gene3D" id="1.10.40.70">
    <property type="match status" value="1"/>
</dbReference>
<evidence type="ECO:0000313" key="7">
    <source>
        <dbReference type="Proteomes" id="UP001595998"/>
    </source>
</evidence>
<proteinExistence type="inferred from homology"/>
<name>A0ABV8XQX0_9DEIO</name>
<evidence type="ECO:0000259" key="4">
    <source>
        <dbReference type="Pfam" id="PF00437"/>
    </source>
</evidence>
<organism evidence="6 7">
    <name type="scientific">Deinococcus navajonensis</name>
    <dbReference type="NCBI Taxonomy" id="309884"/>
    <lineage>
        <taxon>Bacteria</taxon>
        <taxon>Thermotogati</taxon>
        <taxon>Deinococcota</taxon>
        <taxon>Deinococci</taxon>
        <taxon>Deinococcales</taxon>
        <taxon>Deinococcaceae</taxon>
        <taxon>Deinococcus</taxon>
    </lineage>
</organism>
<dbReference type="InterPro" id="IPR007831">
    <property type="entry name" value="T2SS_GspE_N"/>
</dbReference>
<protein>
    <submittedName>
        <fullName evidence="6">ATPase, T2SS/T4P/T4SS family</fullName>
    </submittedName>
</protein>
<dbReference type="InterPro" id="IPR001482">
    <property type="entry name" value="T2SS/T4SS_dom"/>
</dbReference>
<evidence type="ECO:0000256" key="1">
    <source>
        <dbReference type="ARBA" id="ARBA00006611"/>
    </source>
</evidence>
<dbReference type="Proteomes" id="UP001595998">
    <property type="component" value="Unassembled WGS sequence"/>
</dbReference>
<dbReference type="InterPro" id="IPR037257">
    <property type="entry name" value="T2SS_E_N_sf"/>
</dbReference>
<dbReference type="PANTHER" id="PTHR30258">
    <property type="entry name" value="TYPE II SECRETION SYSTEM PROTEIN GSPE-RELATED"/>
    <property type="match status" value="1"/>
</dbReference>
<feature type="domain" description="Type II secretion system protein GspE N-terminal" evidence="5">
    <location>
        <begin position="390"/>
        <end position="476"/>
    </location>
</feature>
<sequence length="895" mass="97307">MALSIGDRRLGAILLEQGYVNDADLQKVLVRHAEVGGRLADVLIDTGVVGEKRIARAIEEALGIPLVNLLVVNPDEPALRAIRAQTALTHQAFPFGLEGGTLRVAIVDPLSSVAIEALEDDSNLNIEPYQAMRDQIMWAIATHYPELNLVAASPEELPDAGGSGGGGMLGQRLVSRGLITDQQLQQALDAQQQTGEPLGITLVAQKIITEKQLYETLAEQVGAMFIDNVSGFNPSEDVLGGMLRADALRLNAVPVDETDQGVTVVTSDPRKRDDIEALIGRSVQLVLARPGDVDELIERFYPQRGRLGEQMVQQGLLSRAQLREALNVQAREGKVKALGEVILELGFAGTEEIDSALQKQNAGGGRLEDTLVQSGKLSPEMLARSLAAQLGYEFLDPVQNPPDAAVASLVPEPTARRYGVIPVRFQGEALVVAMKDPRNVFALDDLKLITGREVVPAVMAEKDITRLIERYYGNRDMADLNQKLVQESNKRERESKRADDVDLSAGLDDNAVVRVVDSLIREAALQEASDIHIEPTETSLRVRYRVDGVLREQPELPKGSSQSILARIKIMGNLDISERRIPQDGRVRFKKGSIDIDLRLSTLPTVYGEKAVMRLLQKASNIPEVENLGFSEYNMQRYVDVIEKPNGIFLVTGPTGSGKSFTSFSTLKRIARPEKNTTTIEDPVEYEIPGIVQSQVNPVAGMTFARALRAFLRQDPDIIFVGEIRDGETAKIAVEAALTGHLVLATLHTNDAPGAITRLEEMGVEHFNIGASVVGVLAQRLVRRVCPECKAPTNADPDVLRRLGITEDDIRGAQLMRGAGCNRCGGTGYKGRTGIHELMVIDDPIRRAIGAGKTASEIRDVATEKSGMKTLRQDGIDKALFGITTLEEVLAVTSG</sequence>
<dbReference type="Pfam" id="PF05157">
    <property type="entry name" value="MshEN"/>
    <property type="match status" value="3"/>
</dbReference>
<evidence type="ECO:0000259" key="5">
    <source>
        <dbReference type="Pfam" id="PF05157"/>
    </source>
</evidence>
<dbReference type="Gene3D" id="3.40.50.300">
    <property type="entry name" value="P-loop containing nucleotide triphosphate hydrolases"/>
    <property type="match status" value="1"/>
</dbReference>
<dbReference type="Gene3D" id="3.30.300.160">
    <property type="entry name" value="Type II secretion system, protein E, N-terminal domain"/>
    <property type="match status" value="3"/>
</dbReference>
<keyword evidence="7" id="KW-1185">Reference proteome</keyword>
<dbReference type="EMBL" id="JBHSEH010000009">
    <property type="protein sequence ID" value="MFC4426645.1"/>
    <property type="molecule type" value="Genomic_DNA"/>
</dbReference>
<dbReference type="SUPFAM" id="SSF52540">
    <property type="entry name" value="P-loop containing nucleoside triphosphate hydrolases"/>
    <property type="match status" value="1"/>
</dbReference>
<comment type="caution">
    <text evidence="6">The sequence shown here is derived from an EMBL/GenBank/DDBJ whole genome shotgun (WGS) entry which is preliminary data.</text>
</comment>
<dbReference type="InterPro" id="IPR027417">
    <property type="entry name" value="P-loop_NTPase"/>
</dbReference>
<dbReference type="Pfam" id="PF00437">
    <property type="entry name" value="T2SSE"/>
    <property type="match status" value="1"/>
</dbReference>
<accession>A0ABV8XQX0</accession>
<feature type="domain" description="Type II secretion system protein GspE N-terminal" evidence="5">
    <location>
        <begin position="62"/>
        <end position="145"/>
    </location>
</feature>
<keyword evidence="3" id="KW-0067">ATP-binding</keyword>
<evidence type="ECO:0000256" key="2">
    <source>
        <dbReference type="ARBA" id="ARBA00022741"/>
    </source>
</evidence>
<dbReference type="Gene3D" id="3.30.450.90">
    <property type="match status" value="1"/>
</dbReference>
<gene>
    <name evidence="6" type="ORF">ACFOZ9_10500</name>
</gene>
<evidence type="ECO:0000256" key="3">
    <source>
        <dbReference type="ARBA" id="ARBA00022840"/>
    </source>
</evidence>
<feature type="domain" description="Type II secretion system protein GspE N-terminal" evidence="5">
    <location>
        <begin position="231"/>
        <end position="306"/>
    </location>
</feature>
<dbReference type="SUPFAM" id="SSF160246">
    <property type="entry name" value="EspE N-terminal domain-like"/>
    <property type="match status" value="4"/>
</dbReference>
<dbReference type="RefSeq" id="WP_380039326.1">
    <property type="nucleotide sequence ID" value="NZ_JBHSEH010000009.1"/>
</dbReference>